<evidence type="ECO:0000313" key="2">
    <source>
        <dbReference type="Proteomes" id="UP000237003"/>
    </source>
</evidence>
<name>A0A2S4RPV5_CITAM</name>
<evidence type="ECO:0000313" key="1">
    <source>
        <dbReference type="EMBL" id="POU59160.1"/>
    </source>
</evidence>
<sequence length="226" mass="25284">MTVFTFTGAKAGDHTFSVVNDMREHMFPVTSNDKVFFDLIINNDPSLNQQFNWSLKCNLTGAVNVNQDGRVSFNRFVGAMSDGKCIVTAQHKTTGQAITYTFVLEYYFEEYLDSSYGSQPVDWTSAVELNVHGMYLPGAALLSLTDETGNPTPRKPGPHFYQEWGPCGSYSENFLGLSRGMVWSRDTYINDANKAIRVDVGTSGKSHPHSKEYAFIPLLVRSYSKE</sequence>
<accession>A0A2S4RPV5</accession>
<dbReference type="RefSeq" id="WP_103775647.1">
    <property type="nucleotide sequence ID" value="NZ_PQLX01000019.1"/>
</dbReference>
<proteinExistence type="predicted"/>
<reference evidence="1 2" key="1">
    <citation type="submission" date="2018-01" db="EMBL/GenBank/DDBJ databases">
        <title>Complete genome sequences of 14 Citrobacter spp. isolated from plant in Canada.</title>
        <authorList>
            <person name="Bhandare S.G."/>
            <person name="Colavecchio A."/>
            <person name="Jeukens J."/>
            <person name="Emond-Rheault J.-G."/>
            <person name="Freschi L."/>
            <person name="Hamel J."/>
            <person name="Kukavica-Ibrulj I."/>
            <person name="Levesque R."/>
            <person name="Goodridge L."/>
        </authorList>
    </citation>
    <scope>NUCLEOTIDE SEQUENCE [LARGE SCALE GENOMIC DNA]</scope>
    <source>
        <strain evidence="1 2">S1285</strain>
    </source>
</reference>
<organism evidence="1 2">
    <name type="scientific">Citrobacter amalonaticus</name>
    <dbReference type="NCBI Taxonomy" id="35703"/>
    <lineage>
        <taxon>Bacteria</taxon>
        <taxon>Pseudomonadati</taxon>
        <taxon>Pseudomonadota</taxon>
        <taxon>Gammaproteobacteria</taxon>
        <taxon>Enterobacterales</taxon>
        <taxon>Enterobacteriaceae</taxon>
        <taxon>Citrobacter</taxon>
    </lineage>
</organism>
<dbReference type="EMBL" id="PQLX01000019">
    <property type="protein sequence ID" value="POU59160.1"/>
    <property type="molecule type" value="Genomic_DNA"/>
</dbReference>
<gene>
    <name evidence="1" type="ORF">C3430_26685</name>
</gene>
<comment type="caution">
    <text evidence="1">The sequence shown here is derived from an EMBL/GenBank/DDBJ whole genome shotgun (WGS) entry which is preliminary data.</text>
</comment>
<dbReference type="Gene3D" id="2.60.40.1080">
    <property type="match status" value="1"/>
</dbReference>
<protein>
    <submittedName>
        <fullName evidence="1">Uncharacterized protein</fullName>
    </submittedName>
</protein>
<dbReference type="Proteomes" id="UP000237003">
    <property type="component" value="Unassembled WGS sequence"/>
</dbReference>
<dbReference type="AlphaFoldDB" id="A0A2S4RPV5"/>